<dbReference type="AlphaFoldDB" id="A0A2P4XFV3"/>
<comment type="caution">
    <text evidence="1">The sequence shown here is derived from an EMBL/GenBank/DDBJ whole genome shotgun (WGS) entry which is preliminary data.</text>
</comment>
<keyword evidence="2" id="KW-1185">Reference proteome</keyword>
<evidence type="ECO:0000313" key="2">
    <source>
        <dbReference type="Proteomes" id="UP000237271"/>
    </source>
</evidence>
<evidence type="ECO:0000313" key="1">
    <source>
        <dbReference type="EMBL" id="POM64433.1"/>
    </source>
</evidence>
<gene>
    <name evidence="1" type="ORF">PHPALM_20033</name>
</gene>
<organism evidence="1 2">
    <name type="scientific">Phytophthora palmivora</name>
    <dbReference type="NCBI Taxonomy" id="4796"/>
    <lineage>
        <taxon>Eukaryota</taxon>
        <taxon>Sar</taxon>
        <taxon>Stramenopiles</taxon>
        <taxon>Oomycota</taxon>
        <taxon>Peronosporomycetes</taxon>
        <taxon>Peronosporales</taxon>
        <taxon>Peronosporaceae</taxon>
        <taxon>Phytophthora</taxon>
    </lineage>
</organism>
<accession>A0A2P4XFV3</accession>
<name>A0A2P4XFV3_9STRA</name>
<dbReference type="Proteomes" id="UP000237271">
    <property type="component" value="Unassembled WGS sequence"/>
</dbReference>
<protein>
    <submittedName>
        <fullName evidence="1">Uncharacterized protein</fullName>
    </submittedName>
</protein>
<reference evidence="1 2" key="1">
    <citation type="journal article" date="2017" name="Genome Biol. Evol.">
        <title>Phytophthora megakarya and P. palmivora, closely related causal agents of cacao black pod rot, underwent increases in genome sizes and gene numbers by different mechanisms.</title>
        <authorList>
            <person name="Ali S.S."/>
            <person name="Shao J."/>
            <person name="Lary D.J."/>
            <person name="Kronmiller B."/>
            <person name="Shen D."/>
            <person name="Strem M.D."/>
            <person name="Amoako-Attah I."/>
            <person name="Akrofi A.Y."/>
            <person name="Begoude B.A."/>
            <person name="Ten Hoopen G.M."/>
            <person name="Coulibaly K."/>
            <person name="Kebe B.I."/>
            <person name="Melnick R.L."/>
            <person name="Guiltinan M.J."/>
            <person name="Tyler B.M."/>
            <person name="Meinhardt L.W."/>
            <person name="Bailey B.A."/>
        </authorList>
    </citation>
    <scope>NUCLEOTIDE SEQUENCE [LARGE SCALE GENOMIC DNA]</scope>
    <source>
        <strain evidence="2">sbr112.9</strain>
    </source>
</reference>
<proteinExistence type="predicted"/>
<dbReference type="EMBL" id="NCKW01011104">
    <property type="protein sequence ID" value="POM64433.1"/>
    <property type="molecule type" value="Genomic_DNA"/>
</dbReference>
<sequence length="100" mass="11410">MQLLLQGLSEQGIRAVIPVGGPRITWLRKRTDFLVHIDAPSDFLQTRVRNENLNVIDDVKRSGSDARTLSYSRFTQSVRFHYPGVDLHEQLKTFVIVAFG</sequence>